<keyword evidence="4" id="KW-1185">Reference proteome</keyword>
<dbReference type="Pfam" id="PF13472">
    <property type="entry name" value="Lipase_GDSL_2"/>
    <property type="match status" value="1"/>
</dbReference>
<reference evidence="3 4" key="1">
    <citation type="submission" date="2019-01" db="EMBL/GenBank/DDBJ databases">
        <authorList>
            <consortium name="Pathogen Informatics"/>
        </authorList>
    </citation>
    <scope>NUCLEOTIDE SEQUENCE [LARGE SCALE GENOMIC DNA]</scope>
    <source>
        <strain evidence="3 4">NCTC10118</strain>
    </source>
</reference>
<feature type="domain" description="SGNH hydrolase-type esterase" evidence="2">
    <location>
        <begin position="117"/>
        <end position="380"/>
    </location>
</feature>
<sequence>MASKLKKGTETEDIMKKKFRKKRSLFITLLALGISTSVVTACQAPGSSERIRGSDPTDPKTPSQEEQKEKEKFDFVTTEPKNGNAKQTTDNTVEVNVPRKVSDNLIQSNQKIRYISLGDSISAGFDGTLPKDYKGALEVNNSISGLSFASFLARMLNQNNRVESFNNYAISGSTTLDWMRFFNFELDNQKLNTNNSVIFKSLIDKKEAIIAELKNANLITFTLGANDFFGLLFESFSNSDTLNLVQKFFENKPVLGDAIKFVNKLFQKALPEMKKRLVAFSRQLKKLAPNANINIISYPMPLQMLFNVLNQYINQNLLGNLVNIKVFDLLQEIMNDLLKEVADAAKINYVHTYNNEFWTKNAKDLSAIFFDIHPGTKGYKKIALDLYLKITKPYLNKKYYENYDFNQEYLNLDANTASYQIAVNVEDQMILGNSSYEYLNKTSDYEYAIDVLRTPLNFVQRLKELAYIFDYYINDVLDFLTNNSIYNQIDPDGLLKKILYKKSNKGNTLFASLASDILGSDKIAEILANIQLQIDLATKEKNLDFETLKTIVSNNIFSLNNLSYIISSIAKSELVTNNKNELSKALKTIVKNILSIYKTSINNLLTEPVYNLVKDYKIQKNDLSDIFANILNSTEFSNLIEKLIDIFIYRSQDFSNLTNLSQFINSFLANEANNQELSTLINNNFKYIVQNPAVQDLVTNLIYNLLENANLTKNITKDHIKKATIDGFELSQILNTEFKIVDNVLYHILNNLATKGLGNITQVVSQALSDSVKTIFFDKDPEASLVKFIKHLASSKLITNHQELLSQLLHNILDSQNISSLSEMLTNVIRSDDNISRYLNKEDLNNLLSFVLNSNETKELLLAAVDSTIKNYESFKNVQSLNEVVLKIISNFDLDKANQNIITLINSIRNSSQFKKFLTSSLTNYVASSNIALTASDHTFINTFINDLNPIINEINLLEPLINAFFSYLKEIKNNPDILNALKGLPNKLLSVVKERIANPIVLVKKLLNKDYVKNNAEFIGTIAKLVYVDLNSKGLLVNLVNDNLPSLLTNLNVAKYLDQEEITKLFVAILNNNETKNIIYNAIKIVIKDQSLIDKVNDTNSLINALLVKSDVKALIKTSLKNLTSEIFQELSLNKTLAKTLIEISKDTFYAIDTKYESLIHAIIPSVKHVLNQTNKYQEFFNLIFNSLSEVNNLDQITTNLLDKFKVFFDLKDLNLYKIILSSPIFSQNKDLLKEFLKDFLTKIKSPEFPKLIESLLPEKLPYNLIKTELNQTISLIYNNESFHNVLNKAIDLLFDKLDELKQANSVVGALKIILNNQSNLSALGEDINNFVKIVHQDPGIKKIVLGLLDSILTNEEYSWILENVQNKAEFLSNTYDTFISELQNLNLIKHFFSALNQFVQGDFSDLNTLLSYFTNELFSEFSGNKLETNILRIIKNLNQNYINQNKVALLQVFKNIYNYFVADKNKLQNLFEAFLPANVKVGLDSYLNLSDLTDLLNIVLNDSQFKSNLFELTESILNNNNELSNIASLNDLVFKVIKTLDKTKLKTLLETILNNINTEPWANSIVEVLSQVIKHKYPQIYKQVTTEAFLKNLIKDYFEIDKFATLNTKLIEFIVNSLSDANNQNLADIINKLSISNLASNLFGDLTNKVDQIIRYITTNSNVIKQNKTYFFKVIEFFSLELINNSQLLLEPINNFLVENQILDSTKKITANQFNNLKKFILDIIYYNSNVSLIQKLLDFSYQQLKNITSLESLKTTLIDNLTKALNLSEYDFVKAIISSDFLTKERELVKHIIEKLIAKFLIKDNLSNLLANVNISIFGGLGINDNLKNAFSELLAKDEFKNILKLFVNTTLDNLESLQKATSYNDLVKAIFSIPSLKTTLQDPLTKFIKDLVLNGKFKNWLKKFLTSTLNNQSFEQYFKGITNKERIVTNVIDVYEIIDKHLNFSSLIFNTIFDALKNYGYQLDFSSLGNIILGALQSQFGDSQTKETKVITLIKELANSKLFAENKDDLTKLLANIIDILNAQGTFNNLIDSLPASTKITLEQFIPINSFKLLVNYIASNTHFKSILQNTVYNFITKINEFKDVTSYFDVLKKLLSLVNVSQLETDVNGLIQDLLVNSSAVKTVIKDFLIRTLSTYGVQVNDTRINNLITNISNNLNTILNTTEIIKPIIDKFFEKLKVASNQTSLDKMLAQLSSISNDVTLIIQQKLTNNPKEFVDKLLNLDIFRNDKETLAKILSQLLIGLKNKNVIQEIAFKTIDALDQNSSILTIVDKTSLKLIAEIVLNNNTLNNAVTAIVPELINDTSWLSHTNNYYDLIKNLLAKPNIKNALTTLLTNFINSLQNNPKSTELVLRLIDNLARNFKISLNGINKANLVTSLLNNLGNYLKDINILPNLFTKVFEFITTSNNIEAVTQKTTDWLFSELNLSSYNIYKKFFIHFESLTQNLNDLKLIFNNVYSQVSQNNELIKDLSNSLTQGSLLSKYNLQTNDLESILKLILQDSQISIKVKSLFSLLLNNWNSFKTASDFWDLFNKLLNQASVSSNTIDLIKLVINKLLSSDNFQNVVAKVITTEINATKYRDIFKQVSNPETFVKNSFPIATIINNTLKISDNLATDLINELKVSKTSLSFENILNSLLKTVSNFVQRNDFDSQAAKIFRDILNNSAFELSKLDLIKVIENATLLLIKEVKIGELTWSMLPESSTTFITRNLIEKNQFSAIIDDILDPKAIKDLVSEIFIYIVNNKSQFTNVTSLVQIFKVYFASEQNKQSFQTRIIEILKNGFKKPNAQKAIIEIFDKAIKFLNIRATNNTNTLKLNLSKGFGDFLARQELFQNALRSIFNTISRSNNLKQIPSIVASELSSNLKLTDFSTVKKLLNDQLIQTNSRLIIEFFTDAINNFINDKNKIRAVIDELGLANLIVSNYPEIDINLVKDMLMLAVNNPDLRQALNTSISDFITRINEYQKNNSWLTALNTLLRTNEATSTKLKDNFYNWIKTTLKNPDARLTQGIAQVLISKFRDSQIMLNFTGSDVTMVNTMVNNFFKFLADRNELKAMIDKIYERIKTIDFSQVKRDDPSLIIRAITDGAFHFILTNDYKSIQLSKIFNNVNFFKAMIDSLGDSDYVMFINRLFSASSRSAMTGIYSMVYNTFLKKPASGGSSGGGGATPAPSPSPSPSPEPPVSADEGYGLYQDISILSVRHRIADILKIIYRPIFRQMVLKVSNNIYNVNNPKANDEYHAAYRLTTLLLWFLKDKANLGGSFWNIGLDGVQAVVWSLEYAFNDAVSHYRERYNKLTMKQKNAIGGNWNGYNTDFIIGNRSAFTKYSNYWSDQLLAYIYYRENNIDRYSARTMTDVLLDSLRDGYLVKR</sequence>
<dbReference type="CDD" id="cd00229">
    <property type="entry name" value="SGNH_hydrolase"/>
    <property type="match status" value="1"/>
</dbReference>
<feature type="compositionally biased region" description="Pro residues" evidence="1">
    <location>
        <begin position="3170"/>
        <end position="3182"/>
    </location>
</feature>
<gene>
    <name evidence="3" type="ORF">NCTC10118_00062</name>
</gene>
<proteinExistence type="predicted"/>
<evidence type="ECO:0000313" key="4">
    <source>
        <dbReference type="Proteomes" id="UP000289952"/>
    </source>
</evidence>
<feature type="region of interest" description="Disordered" evidence="1">
    <location>
        <begin position="3160"/>
        <end position="3184"/>
    </location>
</feature>
<dbReference type="InterPro" id="IPR013830">
    <property type="entry name" value="SGNH_hydro"/>
</dbReference>
<feature type="region of interest" description="Disordered" evidence="1">
    <location>
        <begin position="44"/>
        <end position="73"/>
    </location>
</feature>
<evidence type="ECO:0000256" key="1">
    <source>
        <dbReference type="SAM" id="MobiDB-lite"/>
    </source>
</evidence>
<accession>A0A449ACH8</accession>
<protein>
    <recommendedName>
        <fullName evidence="2">SGNH hydrolase-type esterase domain-containing protein</fullName>
    </recommendedName>
</protein>
<dbReference type="Gene3D" id="3.40.50.1110">
    <property type="entry name" value="SGNH hydrolase"/>
    <property type="match status" value="1"/>
</dbReference>
<dbReference type="EMBL" id="LR214972">
    <property type="protein sequence ID" value="VEU62583.1"/>
    <property type="molecule type" value="Genomic_DNA"/>
</dbReference>
<evidence type="ECO:0000259" key="2">
    <source>
        <dbReference type="Pfam" id="PF13472"/>
    </source>
</evidence>
<dbReference type="Proteomes" id="UP000289952">
    <property type="component" value="Chromosome"/>
</dbReference>
<organism evidence="3 4">
    <name type="scientific">Mycoplasmopsis bovirhinis</name>
    <dbReference type="NCBI Taxonomy" id="29553"/>
    <lineage>
        <taxon>Bacteria</taxon>
        <taxon>Bacillati</taxon>
        <taxon>Mycoplasmatota</taxon>
        <taxon>Mycoplasmoidales</taxon>
        <taxon>Metamycoplasmataceae</taxon>
        <taxon>Mycoplasmopsis</taxon>
    </lineage>
</organism>
<evidence type="ECO:0000313" key="3">
    <source>
        <dbReference type="EMBL" id="VEU62583.1"/>
    </source>
</evidence>
<feature type="compositionally biased region" description="Basic and acidic residues" evidence="1">
    <location>
        <begin position="49"/>
        <end position="73"/>
    </location>
</feature>
<name>A0A449ACH8_9BACT</name>
<dbReference type="SUPFAM" id="SSF52266">
    <property type="entry name" value="SGNH hydrolase"/>
    <property type="match status" value="1"/>
</dbReference>
<dbReference type="InterPro" id="IPR036514">
    <property type="entry name" value="SGNH_hydro_sf"/>
</dbReference>
<dbReference type="RefSeq" id="WP_165001828.1">
    <property type="nucleotide sequence ID" value="NZ_LR214972.1"/>
</dbReference>